<dbReference type="EMBL" id="CAEZXX010000181">
    <property type="protein sequence ID" value="CAB4725279.1"/>
    <property type="molecule type" value="Genomic_DNA"/>
</dbReference>
<reference evidence="2" key="1">
    <citation type="submission" date="2020-05" db="EMBL/GenBank/DDBJ databases">
        <authorList>
            <person name="Chiriac C."/>
            <person name="Salcher M."/>
            <person name="Ghai R."/>
            <person name="Kavagutti S V."/>
        </authorList>
    </citation>
    <scope>NUCLEOTIDE SEQUENCE</scope>
</reference>
<dbReference type="Gene3D" id="3.40.30.10">
    <property type="entry name" value="Glutaredoxin"/>
    <property type="match status" value="1"/>
</dbReference>
<accession>A0A6J6RS56</accession>
<evidence type="ECO:0000313" key="4">
    <source>
        <dbReference type="EMBL" id="CAB5066132.1"/>
    </source>
</evidence>
<feature type="domain" description="DSBA-like thioredoxin" evidence="1">
    <location>
        <begin position="3"/>
        <end position="206"/>
    </location>
</feature>
<dbReference type="SUPFAM" id="SSF52833">
    <property type="entry name" value="Thioredoxin-like"/>
    <property type="match status" value="1"/>
</dbReference>
<name>A0A6J6RS56_9ZZZZ</name>
<organism evidence="2">
    <name type="scientific">freshwater metagenome</name>
    <dbReference type="NCBI Taxonomy" id="449393"/>
    <lineage>
        <taxon>unclassified sequences</taxon>
        <taxon>metagenomes</taxon>
        <taxon>ecological metagenomes</taxon>
    </lineage>
</organism>
<dbReference type="Pfam" id="PF01323">
    <property type="entry name" value="DSBA"/>
    <property type="match status" value="1"/>
</dbReference>
<evidence type="ECO:0000313" key="3">
    <source>
        <dbReference type="EMBL" id="CAB4754805.1"/>
    </source>
</evidence>
<evidence type="ECO:0000313" key="2">
    <source>
        <dbReference type="EMBL" id="CAB4725279.1"/>
    </source>
</evidence>
<dbReference type="InterPro" id="IPR001853">
    <property type="entry name" value="DSBA-like_thioredoxin_dom"/>
</dbReference>
<evidence type="ECO:0000259" key="1">
    <source>
        <dbReference type="Pfam" id="PF01323"/>
    </source>
</evidence>
<sequence length="234" mass="25654">MRVEIWSDVICPWCYIGKRRFEQALEGYEHRDGIEIVFRPYQLDPTAPPGSSTPVREAYAKKFGGFEKADEIMQHVTRVAADSGLEFHLERAQRANTLLSHRLLWAAEHEGGETVQVDLKERLLQAYFVDGDNVGDPDTLARIAGEAGLSPAAIAGVLEGELGLAEVQADLEQATDLGITAVPTFVFEGRWTVPGAQDADTFMNVLRRVEQLVAESTDLADESGETCTDDACGT</sequence>
<dbReference type="EMBL" id="CAEZYY010000014">
    <property type="protein sequence ID" value="CAB4754805.1"/>
    <property type="molecule type" value="Genomic_DNA"/>
</dbReference>
<dbReference type="CDD" id="cd03024">
    <property type="entry name" value="DsbA_FrnE"/>
    <property type="match status" value="1"/>
</dbReference>
<dbReference type="GO" id="GO:0016491">
    <property type="term" value="F:oxidoreductase activity"/>
    <property type="evidence" value="ECO:0007669"/>
    <property type="project" value="InterPro"/>
</dbReference>
<dbReference type="EMBL" id="CAFBQP010000071">
    <property type="protein sequence ID" value="CAB5066132.1"/>
    <property type="molecule type" value="Genomic_DNA"/>
</dbReference>
<dbReference type="PANTHER" id="PTHR13887">
    <property type="entry name" value="GLUTATHIONE S-TRANSFERASE KAPPA"/>
    <property type="match status" value="1"/>
</dbReference>
<dbReference type="InterPro" id="IPR036249">
    <property type="entry name" value="Thioredoxin-like_sf"/>
</dbReference>
<dbReference type="AlphaFoldDB" id="A0A6J6RS56"/>
<dbReference type="PANTHER" id="PTHR13887:SF41">
    <property type="entry name" value="THIOREDOXIN SUPERFAMILY PROTEIN"/>
    <property type="match status" value="1"/>
</dbReference>
<proteinExistence type="predicted"/>
<protein>
    <submittedName>
        <fullName evidence="2">Unannotated protein</fullName>
    </submittedName>
</protein>
<gene>
    <name evidence="2" type="ORF">UFOPK2602_02024</name>
    <name evidence="3" type="ORF">UFOPK2806_01238</name>
    <name evidence="4" type="ORF">UFOPK4306_01742</name>
</gene>